<dbReference type="CDD" id="cd00756">
    <property type="entry name" value="MoaE"/>
    <property type="match status" value="1"/>
</dbReference>
<feature type="binding site" evidence="4">
    <location>
        <begin position="189"/>
        <end position="191"/>
    </location>
    <ligand>
        <name>substrate</name>
    </ligand>
</feature>
<dbReference type="GO" id="GO:0030366">
    <property type="term" value="F:molybdopterin synthase activity"/>
    <property type="evidence" value="ECO:0007669"/>
    <property type="project" value="UniProtKB-UniRule"/>
</dbReference>
<evidence type="ECO:0000256" key="4">
    <source>
        <dbReference type="HAMAP-Rule" id="MF_03052"/>
    </source>
</evidence>
<dbReference type="EMBL" id="CAWUFR010001253">
    <property type="protein sequence ID" value="CAK6983272.1"/>
    <property type="molecule type" value="Genomic_DNA"/>
</dbReference>
<comment type="pathway">
    <text evidence="4">Cofactor biosynthesis; molybdopterin biosynthesis.</text>
</comment>
<dbReference type="AlphaFoldDB" id="A0AAV1QFS9"/>
<evidence type="ECO:0000256" key="2">
    <source>
        <dbReference type="ARBA" id="ARBA00022679"/>
    </source>
</evidence>
<evidence type="ECO:0000256" key="3">
    <source>
        <dbReference type="ARBA" id="ARBA00023150"/>
    </source>
</evidence>
<dbReference type="FunFam" id="3.90.1170.40:FF:000002">
    <property type="entry name" value="Molybdopterin synthase catalytic subunit"/>
    <property type="match status" value="1"/>
</dbReference>
<feature type="binding site" evidence="4">
    <location>
        <position position="182"/>
    </location>
    <ligand>
        <name>substrate</name>
    </ligand>
</feature>
<dbReference type="GO" id="GO:1990140">
    <property type="term" value="C:molybdopterin synthase complex"/>
    <property type="evidence" value="ECO:0007669"/>
    <property type="project" value="UniProtKB-UniRule"/>
</dbReference>
<evidence type="ECO:0000256" key="1">
    <source>
        <dbReference type="ARBA" id="ARBA00022490"/>
    </source>
</evidence>
<comment type="subunit">
    <text evidence="4">Heterotetramer; composed of 2 small (MOCS2A) and 2 large (MOCS2B) subunits.</text>
</comment>
<feature type="binding site" evidence="4">
    <location>
        <begin position="166"/>
        <end position="167"/>
    </location>
    <ligand>
        <name>substrate</name>
    </ligand>
</feature>
<dbReference type="Pfam" id="PF02391">
    <property type="entry name" value="MoaE"/>
    <property type="match status" value="1"/>
</dbReference>
<gene>
    <name evidence="4" type="primary">MOCS2</name>
    <name evidence="5" type="ORF">FSCOSCO3_A000568</name>
</gene>
<comment type="similarity">
    <text evidence="4">Belongs to the MoaE family. MOCS2B subfamily.</text>
</comment>
<dbReference type="InterPro" id="IPR028888">
    <property type="entry name" value="MOCS2B_euk"/>
</dbReference>
<protein>
    <recommendedName>
        <fullName evidence="4">Molybdopterin synthase catalytic subunit</fullName>
        <ecNumber evidence="4">2.8.1.12</ecNumber>
    </recommendedName>
    <alternativeName>
        <fullName evidence="4">Molybdenum cofactor synthesis protein 2 large subunit</fullName>
    </alternativeName>
    <alternativeName>
        <fullName evidence="4">Molybdenum cofactor synthesis protein 2B</fullName>
        <shortName evidence="4">MOCS2B</shortName>
    </alternativeName>
</protein>
<evidence type="ECO:0000313" key="6">
    <source>
        <dbReference type="Proteomes" id="UP001314229"/>
    </source>
</evidence>
<evidence type="ECO:0000313" key="5">
    <source>
        <dbReference type="EMBL" id="CAK6983272.1"/>
    </source>
</evidence>
<accession>A0AAV1QFS9</accession>
<dbReference type="CDD" id="cd00754">
    <property type="entry name" value="Ubl_MoaD"/>
    <property type="match status" value="1"/>
</dbReference>
<comment type="catalytic activity">
    <reaction evidence="4">
        <text>2 [molybdopterin-synthase sulfur-carrier protein]-C-terminal-Gly-aminoethanethioate + cyclic pyranopterin phosphate + H2O = molybdopterin + 2 [molybdopterin-synthase sulfur-carrier protein]-C-terminal Gly-Gly + 2 H(+)</text>
        <dbReference type="Rhea" id="RHEA:26333"/>
        <dbReference type="Rhea" id="RHEA-COMP:12202"/>
        <dbReference type="Rhea" id="RHEA-COMP:19907"/>
        <dbReference type="ChEBI" id="CHEBI:15377"/>
        <dbReference type="ChEBI" id="CHEBI:15378"/>
        <dbReference type="ChEBI" id="CHEBI:58698"/>
        <dbReference type="ChEBI" id="CHEBI:59648"/>
        <dbReference type="ChEBI" id="CHEBI:90778"/>
        <dbReference type="ChEBI" id="CHEBI:232372"/>
        <dbReference type="EC" id="2.8.1.12"/>
    </reaction>
</comment>
<name>A0AAV1QFS9_SCOSC</name>
<dbReference type="PANTHER" id="PTHR23404">
    <property type="entry name" value="MOLYBDOPTERIN SYNTHASE RELATED"/>
    <property type="match status" value="1"/>
</dbReference>
<keyword evidence="6" id="KW-1185">Reference proteome</keyword>
<dbReference type="InterPro" id="IPR003448">
    <property type="entry name" value="Mopterin_biosynth_MoaE"/>
</dbReference>
<dbReference type="Proteomes" id="UP001314229">
    <property type="component" value="Unassembled WGS sequence"/>
</dbReference>
<keyword evidence="3 4" id="KW-0501">Molybdenum cofactor biosynthesis</keyword>
<comment type="caution">
    <text evidence="5">The sequence shown here is derived from an EMBL/GenBank/DDBJ whole genome shotgun (WGS) entry which is preliminary data.</text>
</comment>
<reference evidence="5 6" key="1">
    <citation type="submission" date="2024-01" db="EMBL/GenBank/DDBJ databases">
        <authorList>
            <person name="Alioto T."/>
            <person name="Alioto T."/>
            <person name="Gomez Garrido J."/>
        </authorList>
    </citation>
    <scope>NUCLEOTIDE SEQUENCE [LARGE SCALE GENOMIC DNA]</scope>
</reference>
<keyword evidence="2 4" id="KW-0808">Transferase</keyword>
<proteinExistence type="inferred from homology"/>
<dbReference type="InterPro" id="IPR036563">
    <property type="entry name" value="MoaE_sf"/>
</dbReference>
<sequence length="219" mass="24555">MADLRVIVLYFAKSAELTGVKEEELVAVPTPISSLELWTLLLQRHPRLRLLQDQVVLAVRQQYVAIGDQVLTLGDGDEEVVDAVSSASCGAISVFIGTTREDECDGRKVIGLEYEAYELMAQSEFRKLCDDIRARWPTVTHICVHHRLGWVKVSEASVAMAISSPHRHDGQQAIQHCINQLKASVPIWKKEVYDTQEASWKENAECPWTAARDPHPANQ</sequence>
<comment type="miscellaneous">
    <text evidence="4">This protein is produced by a bicistronic gene which also produces the large subunit (MOCS2A).</text>
</comment>
<dbReference type="EC" id="2.8.1.12" evidence="4"/>
<dbReference type="GO" id="GO:0006777">
    <property type="term" value="P:Mo-molybdopterin cofactor biosynthetic process"/>
    <property type="evidence" value="ECO:0007669"/>
    <property type="project" value="UniProtKB-UniRule"/>
</dbReference>
<dbReference type="HAMAP" id="MF_03052">
    <property type="entry name" value="MOC2B"/>
    <property type="match status" value="1"/>
</dbReference>
<dbReference type="Gene3D" id="3.90.1170.40">
    <property type="entry name" value="Molybdopterin biosynthesis MoaE subunit"/>
    <property type="match status" value="1"/>
</dbReference>
<keyword evidence="1 4" id="KW-0963">Cytoplasm</keyword>
<dbReference type="SUPFAM" id="SSF54690">
    <property type="entry name" value="Molybdopterin synthase subunit MoaE"/>
    <property type="match status" value="1"/>
</dbReference>
<comment type="function">
    <text evidence="4">Catalytic subunit of the molybdopterin synthase complex, a complex that catalyzes the conversion of precursor Z into molybdopterin. Acts by mediating the incorporation of 2 sulfur atoms from thiocarboxylated MOCS2A into precursor Z to generate a dithiolene group.</text>
</comment>
<comment type="subcellular location">
    <subcellularLocation>
        <location evidence="4">Cytoplasm</location>
        <location evidence="4">Cytosol</location>
    </subcellularLocation>
</comment>
<organism evidence="5 6">
    <name type="scientific">Scomber scombrus</name>
    <name type="common">Atlantic mackerel</name>
    <name type="synonym">Scomber vernalis</name>
    <dbReference type="NCBI Taxonomy" id="13677"/>
    <lineage>
        <taxon>Eukaryota</taxon>
        <taxon>Metazoa</taxon>
        <taxon>Chordata</taxon>
        <taxon>Craniata</taxon>
        <taxon>Vertebrata</taxon>
        <taxon>Euteleostomi</taxon>
        <taxon>Actinopterygii</taxon>
        <taxon>Neopterygii</taxon>
        <taxon>Teleostei</taxon>
        <taxon>Neoteleostei</taxon>
        <taxon>Acanthomorphata</taxon>
        <taxon>Pelagiaria</taxon>
        <taxon>Scombriformes</taxon>
        <taxon>Scombridae</taxon>
        <taxon>Scomber</taxon>
    </lineage>
</organism>